<evidence type="ECO:0000313" key="2">
    <source>
        <dbReference type="Proteomes" id="UP000285794"/>
    </source>
</evidence>
<dbReference type="AlphaFoldDB" id="A0A425Y674"/>
<dbReference type="EMBL" id="QQWG01000002">
    <property type="protein sequence ID" value="RRG24007.1"/>
    <property type="molecule type" value="Genomic_DNA"/>
</dbReference>
<reference evidence="1 2" key="1">
    <citation type="submission" date="2018-07" db="EMBL/GenBank/DDBJ databases">
        <title>Draft genome sequence of Ancylomarina sp. M1P.</title>
        <authorList>
            <person name="Yadav S."/>
            <person name="Villanueva L."/>
            <person name="Damste J.S.S."/>
        </authorList>
    </citation>
    <scope>NUCLEOTIDE SEQUENCE [LARGE SCALE GENOMIC DNA]</scope>
    <source>
        <strain evidence="1 2">M1P</strain>
    </source>
</reference>
<dbReference type="Proteomes" id="UP000285794">
    <property type="component" value="Unassembled WGS sequence"/>
</dbReference>
<sequence>MACIFIATTSLGQESQNTKTSPSPIKNLLQTGVILGSSNNQNKAPFSIMYSFSYQLRNQFSVGLGLGYESFKEAQMPVFIRLEHPIKHGDVDIFAFTNMGYSFSLENREAHNYQYSNLDFDSKGGWLINPGMGIKFPIGPSSKLLLSVGYRYQKIKHKAYNTYTLDNEIHYDSYNRISLHLGLEF</sequence>
<proteinExistence type="predicted"/>
<keyword evidence="2" id="KW-1185">Reference proteome</keyword>
<gene>
    <name evidence="1" type="ORF">DWB61_02515</name>
</gene>
<evidence type="ECO:0008006" key="3">
    <source>
        <dbReference type="Google" id="ProtNLM"/>
    </source>
</evidence>
<evidence type="ECO:0000313" key="1">
    <source>
        <dbReference type="EMBL" id="RRG24007.1"/>
    </source>
</evidence>
<name>A0A425Y674_9BACT</name>
<dbReference type="InterPro" id="IPR011250">
    <property type="entry name" value="OMP/PagP_B-barrel"/>
</dbReference>
<organism evidence="1 2">
    <name type="scientific">Ancylomarina euxinus</name>
    <dbReference type="NCBI Taxonomy" id="2283627"/>
    <lineage>
        <taxon>Bacteria</taxon>
        <taxon>Pseudomonadati</taxon>
        <taxon>Bacteroidota</taxon>
        <taxon>Bacteroidia</taxon>
        <taxon>Marinilabiliales</taxon>
        <taxon>Marinifilaceae</taxon>
        <taxon>Ancylomarina</taxon>
    </lineage>
</organism>
<accession>A0A425Y674</accession>
<comment type="caution">
    <text evidence="1">The sequence shown here is derived from an EMBL/GenBank/DDBJ whole genome shotgun (WGS) entry which is preliminary data.</text>
</comment>
<protein>
    <recommendedName>
        <fullName evidence="3">Outer membrane protein beta-barrel domain-containing protein</fullName>
    </recommendedName>
</protein>
<dbReference type="SUPFAM" id="SSF56925">
    <property type="entry name" value="OMPA-like"/>
    <property type="match status" value="1"/>
</dbReference>